<name>A0ACC7P686_9PSED</name>
<comment type="caution">
    <text evidence="1">The sequence shown here is derived from an EMBL/GenBank/DDBJ whole genome shotgun (WGS) entry which is preliminary data.</text>
</comment>
<keyword evidence="2" id="KW-1185">Reference proteome</keyword>
<proteinExistence type="predicted"/>
<gene>
    <name evidence="1" type="primary">phrB</name>
    <name evidence="1" type="ORF">OOJ96_00415</name>
</gene>
<organism evidence="1 2">
    <name type="scientific">Pseudomonas imrae</name>
    <dbReference type="NCBI Taxonomy" id="2992837"/>
    <lineage>
        <taxon>Bacteria</taxon>
        <taxon>Pseudomonadati</taxon>
        <taxon>Pseudomonadota</taxon>
        <taxon>Gammaproteobacteria</taxon>
        <taxon>Pseudomonadales</taxon>
        <taxon>Pseudomonadaceae</taxon>
        <taxon>Pseudomonas</taxon>
    </lineage>
</organism>
<keyword evidence="1" id="KW-0456">Lyase</keyword>
<reference evidence="1" key="1">
    <citation type="submission" date="2022-11" db="EMBL/GenBank/DDBJ databases">
        <title>Draft genome sequences of strains of Pseudomonas imrae sp. nov.</title>
        <authorList>
            <person name="Salva Serra F."/>
            <person name="Nimje P."/>
            <person name="Moore E.R.B."/>
            <person name="Marathe N.P."/>
        </authorList>
    </citation>
    <scope>NUCLEOTIDE SEQUENCE</scope>
    <source>
        <strain evidence="1">15FMM2</strain>
    </source>
</reference>
<evidence type="ECO:0000313" key="1">
    <source>
        <dbReference type="EMBL" id="MFO2475869.1"/>
    </source>
</evidence>
<evidence type="ECO:0000313" key="2">
    <source>
        <dbReference type="Proteomes" id="UP001637618"/>
    </source>
</evidence>
<dbReference type="EMBL" id="JAPEQY010000001">
    <property type="protein sequence ID" value="MFO2475869.1"/>
    <property type="molecule type" value="Genomic_DNA"/>
</dbReference>
<dbReference type="Proteomes" id="UP001637618">
    <property type="component" value="Unassembled WGS sequence"/>
</dbReference>
<accession>A0ACC7P686</accession>
<dbReference type="EC" id="4.1.99.3" evidence="1"/>
<protein>
    <submittedName>
        <fullName evidence="1">Deoxyribodipyrimidine photo-lyase</fullName>
        <ecNumber evidence="1">4.1.99.3</ecNumber>
    </submittedName>
</protein>
<sequence>MHLIWLRTDLRLHDNTALAAACQRGPTVAVYLISPDQWQAHDDAPCKVDFWLRNLQSLSQALGKLNIPLLIRHAATWDLVPEVLGKLCRELSIETVHVNDEYGIHETRRDADVARALEADGVTFHRYLDQLLFQPGSVLTKTGTYFQVYSQFRKVCYERLHSALPRLVATPNAQAPLPIGSDPVPQQVAGFATPGETLRALWPAGEKEARRRLEQFCDEQISHYKDERDFPAQPGTSQLSAYLAAGVLSPRQCLHAALQHNQGEFESGNVGVVTWINELLWREFYKHILVGYPRVSRHRAFRPETEAVAWRNAPEDLAAWQQARTGLPIIDAAMRQLVETGWMHNRLRMVVAMFLTKNLLVDWREGERFFMRHLIDGDLAANNGGWQWSSSTGTDSAPYFRIFSPLSQSEKFDGQGRFIKQWLPQLAGLNKKEVHNPNAVGGLFGVTDYPPRIVDLKKSRERALAAFRSLPSRQAVGGVYE</sequence>